<dbReference type="PANTHER" id="PTHR30625:SF11">
    <property type="entry name" value="MOTA_TOLQ_EXBB PROTON CHANNEL DOMAIN-CONTAINING PROTEIN"/>
    <property type="match status" value="1"/>
</dbReference>
<feature type="signal peptide" evidence="8">
    <location>
        <begin position="1"/>
        <end position="25"/>
    </location>
</feature>
<evidence type="ECO:0000256" key="5">
    <source>
        <dbReference type="ARBA" id="ARBA00023136"/>
    </source>
</evidence>
<reference evidence="10 11" key="1">
    <citation type="submission" date="2023-01" db="EMBL/GenBank/DDBJ databases">
        <title>Vibrio sp. KJ40-1 sp.nov, isolated from marine algae.</title>
        <authorList>
            <person name="Butt M."/>
            <person name="Kim J.M.J."/>
            <person name="Jeon C.O.C."/>
        </authorList>
    </citation>
    <scope>NUCLEOTIDE SEQUENCE [LARGE SCALE GENOMIC DNA]</scope>
    <source>
        <strain evidence="10 11">KJ40-1</strain>
    </source>
</reference>
<feature type="transmembrane region" description="Helical" evidence="7">
    <location>
        <begin position="387"/>
        <end position="407"/>
    </location>
</feature>
<evidence type="ECO:0000256" key="3">
    <source>
        <dbReference type="ARBA" id="ARBA00022692"/>
    </source>
</evidence>
<dbReference type="InterPro" id="IPR002898">
    <property type="entry name" value="MotA_ExbB_proton_chnl"/>
</dbReference>
<dbReference type="InterPro" id="IPR050790">
    <property type="entry name" value="ExbB/TolQ_transport"/>
</dbReference>
<evidence type="ECO:0000313" key="11">
    <source>
        <dbReference type="Proteomes" id="UP001210678"/>
    </source>
</evidence>
<name>A0ABT4YW67_9VIBR</name>
<feature type="transmembrane region" description="Helical" evidence="7">
    <location>
        <begin position="349"/>
        <end position="367"/>
    </location>
</feature>
<evidence type="ECO:0000256" key="7">
    <source>
        <dbReference type="SAM" id="Phobius"/>
    </source>
</evidence>
<keyword evidence="11" id="KW-1185">Reference proteome</keyword>
<sequence>MKIEMNKGRMTVLSMLLVLSSHVQADLLKTTKQVREQQQIENRAREHAFQADEQALLKLRDQLVFKRQKLDLNIAKLTEQFSDNEQLLAQTEEKLHLESGSLGELFGVARQVAKEFQSSHEDTVSAIGEEEFIANAEFIAAAKTLPSKSHLYALWEAFNRQLAIGSSVTMLDVSYVKPDGIVINKPVLRIGSFGLIDENGYLDWSGERRGAKSYDVQPPNPPPMGVTMSHQKLATLDPSGGKLLEQLSLTPTLQERVKQAGVIGKVILVLLSIGLLIGLTQGIFLLISRLKINAQLKDKENIGSNALGRVLGVYKYDQSPNVEALELRLYETILDEQQKLERGLSMLKLLAALSPMLGLLGTVTGMIETFQVITQFGNADPKMMASGISTALITTVLGLTAAMPMLFMHNVLSTQAENVRTLLEKQGVGLVAQRAEQDVRIS</sequence>
<keyword evidence="8" id="KW-0732">Signal</keyword>
<accession>A0ABT4YW67</accession>
<evidence type="ECO:0000256" key="4">
    <source>
        <dbReference type="ARBA" id="ARBA00022989"/>
    </source>
</evidence>
<dbReference type="RefSeq" id="WP_272139658.1">
    <property type="nucleotide sequence ID" value="NZ_JAQLOI010000003.1"/>
</dbReference>
<evidence type="ECO:0000256" key="1">
    <source>
        <dbReference type="ARBA" id="ARBA00004651"/>
    </source>
</evidence>
<evidence type="ECO:0000256" key="6">
    <source>
        <dbReference type="RuleBase" id="RU004057"/>
    </source>
</evidence>
<dbReference type="Pfam" id="PF01618">
    <property type="entry name" value="MotA_ExbB"/>
    <property type="match status" value="1"/>
</dbReference>
<keyword evidence="4 7" id="KW-1133">Transmembrane helix</keyword>
<gene>
    <name evidence="10" type="ORF">PGX00_19420</name>
</gene>
<protein>
    <submittedName>
        <fullName evidence="10">MotA/TolQ/ExbB proton channel family protein</fullName>
    </submittedName>
</protein>
<organism evidence="10 11">
    <name type="scientific">Vibrio algarum</name>
    <dbReference type="NCBI Taxonomy" id="3020714"/>
    <lineage>
        <taxon>Bacteria</taxon>
        <taxon>Pseudomonadati</taxon>
        <taxon>Pseudomonadota</taxon>
        <taxon>Gammaproteobacteria</taxon>
        <taxon>Vibrionales</taxon>
        <taxon>Vibrionaceae</taxon>
        <taxon>Vibrio</taxon>
    </lineage>
</organism>
<dbReference type="Proteomes" id="UP001210678">
    <property type="component" value="Unassembled WGS sequence"/>
</dbReference>
<evidence type="ECO:0000259" key="9">
    <source>
        <dbReference type="Pfam" id="PF01618"/>
    </source>
</evidence>
<evidence type="ECO:0000313" key="10">
    <source>
        <dbReference type="EMBL" id="MDB1125710.1"/>
    </source>
</evidence>
<keyword evidence="5 7" id="KW-0472">Membrane</keyword>
<keyword evidence="6" id="KW-0653">Protein transport</keyword>
<feature type="domain" description="MotA/TolQ/ExbB proton channel" evidence="9">
    <location>
        <begin position="317"/>
        <end position="424"/>
    </location>
</feature>
<dbReference type="PIRSF" id="PIRSF037714">
    <property type="entry name" value="TolR"/>
    <property type="match status" value="1"/>
</dbReference>
<comment type="subcellular location">
    <subcellularLocation>
        <location evidence="1">Cell membrane</location>
        <topology evidence="1">Multi-pass membrane protein</topology>
    </subcellularLocation>
    <subcellularLocation>
        <location evidence="6">Membrane</location>
        <topology evidence="6">Multi-pass membrane protein</topology>
    </subcellularLocation>
</comment>
<dbReference type="EMBL" id="JAQLOI010000003">
    <property type="protein sequence ID" value="MDB1125710.1"/>
    <property type="molecule type" value="Genomic_DNA"/>
</dbReference>
<dbReference type="PANTHER" id="PTHR30625">
    <property type="entry name" value="PROTEIN TOLQ"/>
    <property type="match status" value="1"/>
</dbReference>
<feature type="chain" id="PRO_5045721905" evidence="8">
    <location>
        <begin position="26"/>
        <end position="442"/>
    </location>
</feature>
<evidence type="ECO:0000256" key="8">
    <source>
        <dbReference type="SAM" id="SignalP"/>
    </source>
</evidence>
<keyword evidence="6" id="KW-0813">Transport</keyword>
<comment type="similarity">
    <text evidence="6">Belongs to the exbB/tolQ family.</text>
</comment>
<keyword evidence="2" id="KW-1003">Cell membrane</keyword>
<keyword evidence="3 7" id="KW-0812">Transmembrane</keyword>
<dbReference type="InterPro" id="IPR017270">
    <property type="entry name" value="MotA/TolQ/ExbB-rel"/>
</dbReference>
<comment type="caution">
    <text evidence="10">The sequence shown here is derived from an EMBL/GenBank/DDBJ whole genome shotgun (WGS) entry which is preliminary data.</text>
</comment>
<evidence type="ECO:0000256" key="2">
    <source>
        <dbReference type="ARBA" id="ARBA00022475"/>
    </source>
</evidence>
<feature type="transmembrane region" description="Helical" evidence="7">
    <location>
        <begin position="266"/>
        <end position="287"/>
    </location>
</feature>
<proteinExistence type="inferred from homology"/>